<name>A0A2A2AGN4_9BURK</name>
<dbReference type="Pfam" id="PF14559">
    <property type="entry name" value="TPR_19"/>
    <property type="match status" value="1"/>
</dbReference>
<feature type="region of interest" description="Disordered" evidence="1">
    <location>
        <begin position="246"/>
        <end position="288"/>
    </location>
</feature>
<evidence type="ECO:0000256" key="1">
    <source>
        <dbReference type="SAM" id="MobiDB-lite"/>
    </source>
</evidence>
<keyword evidence="3" id="KW-1185">Reference proteome</keyword>
<evidence type="ECO:0000313" key="3">
    <source>
        <dbReference type="Proteomes" id="UP000218054"/>
    </source>
</evidence>
<proteinExistence type="predicted"/>
<dbReference type="RefSeq" id="WP_095540040.1">
    <property type="nucleotide sequence ID" value="NZ_NSJB01000006.1"/>
</dbReference>
<dbReference type="Proteomes" id="UP000218054">
    <property type="component" value="Unassembled WGS sequence"/>
</dbReference>
<dbReference type="SUPFAM" id="SSF48452">
    <property type="entry name" value="TPR-like"/>
    <property type="match status" value="1"/>
</dbReference>
<evidence type="ECO:0000313" key="2">
    <source>
        <dbReference type="EMBL" id="PAT36872.1"/>
    </source>
</evidence>
<sequence length="288" mass="32045">MQEYRQVLARAEQLMRAGDYQGALAILEFLLPRHPNVVALHWYRSRCLVRLGQRDKARIALTAVLRARPNFVPALMIRVKLARDDAEDFDVEPLLQRILLLEPERARAMYWLADTLLQRGPEHQREALQLLDQSIALSPDLFKARLRRADLLIAQSEDPEQLPQDAQLHTDALGVGLDRSKLEAALADLQYVADRRHHEKADIRAAHILLRLGRQQEALGHFDRMLARLPPGDPRHAALQLLRQQALQRPQPEAGPTDAAAAAAAATAAGTPDHGMAKAPGSAQAAAQ</sequence>
<dbReference type="AlphaFoldDB" id="A0A2A2AGN4"/>
<accession>A0A2A2AGN4</accession>
<organism evidence="2 3">
    <name type="scientific">Vandammella animalimorsus</name>
    <dbReference type="NCBI Taxonomy" id="2029117"/>
    <lineage>
        <taxon>Bacteria</taxon>
        <taxon>Pseudomonadati</taxon>
        <taxon>Pseudomonadota</taxon>
        <taxon>Betaproteobacteria</taxon>
        <taxon>Burkholderiales</taxon>
        <taxon>Comamonadaceae</taxon>
        <taxon>Vandammella</taxon>
    </lineage>
</organism>
<dbReference type="EMBL" id="NSJB01000006">
    <property type="protein sequence ID" value="PAT36872.1"/>
    <property type="molecule type" value="Genomic_DNA"/>
</dbReference>
<dbReference type="Pfam" id="PF13432">
    <property type="entry name" value="TPR_16"/>
    <property type="match status" value="2"/>
</dbReference>
<dbReference type="Gene3D" id="1.25.40.10">
    <property type="entry name" value="Tetratricopeptide repeat domain"/>
    <property type="match status" value="2"/>
</dbReference>
<reference evidence="2 3" key="1">
    <citation type="submission" date="2017-08" db="EMBL/GenBank/DDBJ databases">
        <title>WGS of Clinical strains of the CDC Group NO-1 linked to zoonotic infections in humans.</title>
        <authorList>
            <person name="Bernier A.-M."/>
            <person name="Bernard K."/>
        </authorList>
    </citation>
    <scope>NUCLEOTIDE SEQUENCE [LARGE SCALE GENOMIC DNA]</scope>
    <source>
        <strain evidence="2 3">NML00-0135</strain>
    </source>
</reference>
<protein>
    <recommendedName>
        <fullName evidence="4">Tetratricopeptide repeat protein</fullName>
    </recommendedName>
</protein>
<evidence type="ECO:0008006" key="4">
    <source>
        <dbReference type="Google" id="ProtNLM"/>
    </source>
</evidence>
<gene>
    <name evidence="2" type="ORF">CK625_09330</name>
</gene>
<comment type="caution">
    <text evidence="2">The sequence shown here is derived from an EMBL/GenBank/DDBJ whole genome shotgun (WGS) entry which is preliminary data.</text>
</comment>
<dbReference type="InterPro" id="IPR011990">
    <property type="entry name" value="TPR-like_helical_dom_sf"/>
</dbReference>